<dbReference type="AlphaFoldDB" id="A0A4S8LAI9"/>
<name>A0A4S8LAI9_DENBC</name>
<proteinExistence type="predicted"/>
<sequence>CVFALIAASVFIVSFPCFLPLRTQSLIPLAIAVLHNFIIFHDPPETPAQLPTVRELLAPDANGDSLPTSGISESEATQASILRDQIADAMWTDYLAELDRRGIVHSVSLPNM</sequence>
<dbReference type="OrthoDB" id="1681765at2759"/>
<reference evidence="1 2" key="1">
    <citation type="journal article" date="2019" name="Nat. Ecol. Evol.">
        <title>Megaphylogeny resolves global patterns of mushroom evolution.</title>
        <authorList>
            <person name="Varga T."/>
            <person name="Krizsan K."/>
            <person name="Foldi C."/>
            <person name="Dima B."/>
            <person name="Sanchez-Garcia M."/>
            <person name="Sanchez-Ramirez S."/>
            <person name="Szollosi G.J."/>
            <person name="Szarkandi J.G."/>
            <person name="Papp V."/>
            <person name="Albert L."/>
            <person name="Andreopoulos W."/>
            <person name="Angelini C."/>
            <person name="Antonin V."/>
            <person name="Barry K.W."/>
            <person name="Bougher N.L."/>
            <person name="Buchanan P."/>
            <person name="Buyck B."/>
            <person name="Bense V."/>
            <person name="Catcheside P."/>
            <person name="Chovatia M."/>
            <person name="Cooper J."/>
            <person name="Damon W."/>
            <person name="Desjardin D."/>
            <person name="Finy P."/>
            <person name="Geml J."/>
            <person name="Haridas S."/>
            <person name="Hughes K."/>
            <person name="Justo A."/>
            <person name="Karasinski D."/>
            <person name="Kautmanova I."/>
            <person name="Kiss B."/>
            <person name="Kocsube S."/>
            <person name="Kotiranta H."/>
            <person name="LaButti K.M."/>
            <person name="Lechner B.E."/>
            <person name="Liimatainen K."/>
            <person name="Lipzen A."/>
            <person name="Lukacs Z."/>
            <person name="Mihaltcheva S."/>
            <person name="Morgado L.N."/>
            <person name="Niskanen T."/>
            <person name="Noordeloos M.E."/>
            <person name="Ohm R.A."/>
            <person name="Ortiz-Santana B."/>
            <person name="Ovrebo C."/>
            <person name="Racz N."/>
            <person name="Riley R."/>
            <person name="Savchenko A."/>
            <person name="Shiryaev A."/>
            <person name="Soop K."/>
            <person name="Spirin V."/>
            <person name="Szebenyi C."/>
            <person name="Tomsovsky M."/>
            <person name="Tulloss R.E."/>
            <person name="Uehling J."/>
            <person name="Grigoriev I.V."/>
            <person name="Vagvolgyi C."/>
            <person name="Papp T."/>
            <person name="Martin F.M."/>
            <person name="Miettinen O."/>
            <person name="Hibbett D.S."/>
            <person name="Nagy L.G."/>
        </authorList>
    </citation>
    <scope>NUCLEOTIDE SEQUENCE [LARGE SCALE GENOMIC DNA]</scope>
    <source>
        <strain evidence="1 2">CBS 962.96</strain>
    </source>
</reference>
<dbReference type="EMBL" id="ML179526">
    <property type="protein sequence ID" value="THU85836.1"/>
    <property type="molecule type" value="Genomic_DNA"/>
</dbReference>
<evidence type="ECO:0000313" key="1">
    <source>
        <dbReference type="EMBL" id="THU85836.1"/>
    </source>
</evidence>
<organism evidence="1 2">
    <name type="scientific">Dendrothele bispora (strain CBS 962.96)</name>
    <dbReference type="NCBI Taxonomy" id="1314807"/>
    <lineage>
        <taxon>Eukaryota</taxon>
        <taxon>Fungi</taxon>
        <taxon>Dikarya</taxon>
        <taxon>Basidiomycota</taxon>
        <taxon>Agaricomycotina</taxon>
        <taxon>Agaricomycetes</taxon>
        <taxon>Agaricomycetidae</taxon>
        <taxon>Agaricales</taxon>
        <taxon>Agaricales incertae sedis</taxon>
        <taxon>Dendrothele</taxon>
    </lineage>
</organism>
<keyword evidence="2" id="KW-1185">Reference proteome</keyword>
<protein>
    <submittedName>
        <fullName evidence="1">Uncharacterized protein</fullName>
    </submittedName>
</protein>
<evidence type="ECO:0000313" key="2">
    <source>
        <dbReference type="Proteomes" id="UP000297245"/>
    </source>
</evidence>
<accession>A0A4S8LAI9</accession>
<dbReference type="Proteomes" id="UP000297245">
    <property type="component" value="Unassembled WGS sequence"/>
</dbReference>
<feature type="non-terminal residue" evidence="1">
    <location>
        <position position="1"/>
    </location>
</feature>
<gene>
    <name evidence="1" type="ORF">K435DRAFT_684811</name>
</gene>